<proteinExistence type="predicted"/>
<reference evidence="3" key="1">
    <citation type="journal article" date="2019" name="Int. J. Syst. Evol. Microbiol.">
        <title>Halobacteriovorax valvorus sp. nov., a novel prokaryotic predator isolated from coastal seawater of China.</title>
        <authorList>
            <person name="Chen M.-X."/>
        </authorList>
    </citation>
    <scope>NUCLEOTIDE SEQUENCE [LARGE SCALE GENOMIC DNA]</scope>
    <source>
        <strain evidence="3">BL9</strain>
    </source>
</reference>
<feature type="domain" description="DUF4340" evidence="1">
    <location>
        <begin position="77"/>
        <end position="248"/>
    </location>
</feature>
<evidence type="ECO:0000259" key="1">
    <source>
        <dbReference type="Pfam" id="PF14238"/>
    </source>
</evidence>
<comment type="caution">
    <text evidence="2">The sequence shown here is derived from an EMBL/GenBank/DDBJ whole genome shotgun (WGS) entry which is preliminary data.</text>
</comment>
<dbReference type="RefSeq" id="WP_114705167.1">
    <property type="nucleotide sequence ID" value="NZ_QDKL01000001.1"/>
</dbReference>
<dbReference type="Pfam" id="PF14238">
    <property type="entry name" value="DUF4340"/>
    <property type="match status" value="1"/>
</dbReference>
<keyword evidence="3" id="KW-1185">Reference proteome</keyword>
<evidence type="ECO:0000313" key="2">
    <source>
        <dbReference type="EMBL" id="RZF22223.1"/>
    </source>
</evidence>
<name>A0ABY0IH16_9BACT</name>
<accession>A0ABY0IH16</accession>
<sequence length="335" mass="38355">MQNIRRNYFSASLVSILFVTLLFGAVISEFFQAPVITSKELSNLQFLFTSDQIDDVDSLSLASNLGRFSLAKNNGQWIITQPRRINANEATITKLLDSLKNVKIKKIFPKDPINLSNFSLDNPTSTITLKNEDGIDETISFGLINPIDNSTYVVSDSDNAIYHVNAVKFSLEKLDLPSLIDSRVFSYAPSDITAITVINSGKLRFAFERNKNDIWISGNNALNDELVQDFLVKLTSFKSNLILDKRTDKMNERIERYLKKPYYKVIVKIKSGEEIEYDLSWVLTSLPDLNIEKKENFIIRASNREHPFLVSKEYLSVLYKRIRSFRPSPLNKIIY</sequence>
<protein>
    <submittedName>
        <fullName evidence="2">DUF4340 domain-containing protein</fullName>
    </submittedName>
</protein>
<evidence type="ECO:0000313" key="3">
    <source>
        <dbReference type="Proteomes" id="UP000443582"/>
    </source>
</evidence>
<gene>
    <name evidence="2" type="ORF">DAY19_00205</name>
</gene>
<dbReference type="InterPro" id="IPR025641">
    <property type="entry name" value="DUF4340"/>
</dbReference>
<organism evidence="2 3">
    <name type="scientific">Halobacteriovorax vibrionivorans</name>
    <dbReference type="NCBI Taxonomy" id="2152716"/>
    <lineage>
        <taxon>Bacteria</taxon>
        <taxon>Pseudomonadati</taxon>
        <taxon>Bdellovibrionota</taxon>
        <taxon>Bacteriovoracia</taxon>
        <taxon>Bacteriovoracales</taxon>
        <taxon>Halobacteriovoraceae</taxon>
        <taxon>Halobacteriovorax</taxon>
    </lineage>
</organism>
<dbReference type="Proteomes" id="UP000443582">
    <property type="component" value="Unassembled WGS sequence"/>
</dbReference>
<dbReference type="EMBL" id="QDKL01000001">
    <property type="protein sequence ID" value="RZF22223.1"/>
    <property type="molecule type" value="Genomic_DNA"/>
</dbReference>